<feature type="compositionally biased region" description="Acidic residues" evidence="1">
    <location>
        <begin position="631"/>
        <end position="641"/>
    </location>
</feature>
<dbReference type="GO" id="GO:0035361">
    <property type="term" value="C:Cul8-RING ubiquitin ligase complex"/>
    <property type="evidence" value="ECO:0007669"/>
    <property type="project" value="TreeGrafter"/>
</dbReference>
<dbReference type="GO" id="GO:0006302">
    <property type="term" value="P:double-strand break repair"/>
    <property type="evidence" value="ECO:0007669"/>
    <property type="project" value="TreeGrafter"/>
</dbReference>
<gene>
    <name evidence="3" type="ORF">CALVIDRAFT_501980</name>
</gene>
<keyword evidence="4" id="KW-1185">Reference proteome</keyword>
<evidence type="ECO:0000313" key="3">
    <source>
        <dbReference type="EMBL" id="KZO94007.1"/>
    </source>
</evidence>
<dbReference type="CDD" id="cd18437">
    <property type="entry name" value="BRCT_BRC1_like_rpt3"/>
    <property type="match status" value="1"/>
</dbReference>
<dbReference type="OrthoDB" id="342264at2759"/>
<dbReference type="Gene3D" id="3.40.50.10190">
    <property type="entry name" value="BRCT domain"/>
    <property type="match status" value="5"/>
</dbReference>
<feature type="domain" description="BRCT" evidence="2">
    <location>
        <begin position="884"/>
        <end position="948"/>
    </location>
</feature>
<feature type="compositionally biased region" description="Basic and acidic residues" evidence="1">
    <location>
        <begin position="797"/>
        <end position="812"/>
    </location>
</feature>
<feature type="domain" description="BRCT" evidence="2">
    <location>
        <begin position="89"/>
        <end position="181"/>
    </location>
</feature>
<feature type="compositionally biased region" description="Polar residues" evidence="1">
    <location>
        <begin position="607"/>
        <end position="616"/>
    </location>
</feature>
<feature type="region of interest" description="Disordered" evidence="1">
    <location>
        <begin position="434"/>
        <end position="719"/>
    </location>
</feature>
<dbReference type="PROSITE" id="PS50172">
    <property type="entry name" value="BRCT"/>
    <property type="match status" value="5"/>
</dbReference>
<dbReference type="SUPFAM" id="SSF52113">
    <property type="entry name" value="BRCT domain"/>
    <property type="match status" value="4"/>
</dbReference>
<feature type="compositionally biased region" description="Acidic residues" evidence="1">
    <location>
        <begin position="485"/>
        <end position="503"/>
    </location>
</feature>
<feature type="domain" description="BRCT" evidence="2">
    <location>
        <begin position="1"/>
        <end position="75"/>
    </location>
</feature>
<feature type="compositionally biased region" description="Basic and acidic residues" evidence="1">
    <location>
        <begin position="522"/>
        <end position="534"/>
    </location>
</feature>
<dbReference type="Pfam" id="PF12738">
    <property type="entry name" value="PTCB-BRCT"/>
    <property type="match status" value="2"/>
</dbReference>
<dbReference type="InterPro" id="IPR053036">
    <property type="entry name" value="CellCycle_DNARepair_Reg"/>
</dbReference>
<dbReference type="GO" id="GO:1990683">
    <property type="term" value="P:DNA double-strand break attachment to nuclear envelope"/>
    <property type="evidence" value="ECO:0007669"/>
    <property type="project" value="TreeGrafter"/>
</dbReference>
<evidence type="ECO:0000259" key="2">
    <source>
        <dbReference type="PROSITE" id="PS50172"/>
    </source>
</evidence>
<feature type="domain" description="BRCT" evidence="2">
    <location>
        <begin position="328"/>
        <end position="403"/>
    </location>
</feature>
<sequence>MMAIFDHVKFIIHRSLGARDVQELGEALIMNGGTEVDSEQDATHIVTDSMVDSIDMEKEGKRIHMVTPAWVRRCLALGIQQEERFYSPDPKMLFSGIVGCASDLPPRDVEVIQAGIVGLGGQWRGPLTKEVTHLFVLSPTGEKYATALKHQSRTGMKIVLPHWFDDSFKAIHLVPTRMYEFPNPLLLAPGGSQNTASWKATEKQSQLFKSVNYAKPDQDMSKIQPRQNDLFGNQRVRLSDSLPLTAQRRDAFEARVRDAGGIIVENAAKADVLITRYQDGHEFYSSHKKKKIIGTLEWLVYVLRDGRLSNPREQLMHFPHPKGHCGHFDQYEITVTNYTGPARDYVKLLIETLGAKFTPTMSGSTTHVVAGYCNPNEAVSAKIARAEEWAVPVVNHLWLEDCFVGWKERPVNGEKYAMRNVEWSGVLGDKRQVEVRIPKEEQADSDSETEPEASPVKSGKSPLSMTSVHSTPTRNSNGKAKVADADVDMNEEEVQQPEEEDEVDRLITNERFDTPAGTSRSTARDPLFRPETPPRADVPATSSPTRASGSASSKRRATSTPDKTERPLKRTRTSAEPSPLPKEHISVVEISSDSNGEEPIRKPASKSPVQSKSKPTSRAIHVPSPSPGSDLPDDPMEGMEAELEKQPRSKARPASTRNTRNIAMSSALTEDDEVPGTVSVRAALANKRKGKRTSSPASAIDLAASDGPSSSAIADISMEGRPRRTAAIAAEKSLHDAMDDLNQFSKEMRKGHHLTDLGRIKVPEAKDIVTISSDDTEAESEKQTANQKANGHKRGRPSKEDKQDTPVPEKKRPTVKSGGKLGPPGKRGALVSDDDDAEVEATDRSKKAAVQKVNGKASRKGGSIPPKSQVKAIATQVVLTPQEQRALEALGVTMISDPRECTHVIAKGISRTEKFLIAMANAPKIITKDWVLQSIEAGHLLHEDGFAVHDTAKEKDYDFKLADALKRASTNPLMQGHKFHITPGVKVDFQSLKKIVEACGGKAQKVMQPLTHELGDNQHIVSCREDEKYWRALADEETTVYSQELILTGALRQQMGWDDDAMIV</sequence>
<name>A0A167JWJ2_CALVF</name>
<dbReference type="CDD" id="cd18436">
    <property type="entry name" value="BRCT_BRC1_like_rpt2"/>
    <property type="match status" value="1"/>
</dbReference>
<dbReference type="EMBL" id="KV417297">
    <property type="protein sequence ID" value="KZO94007.1"/>
    <property type="molecule type" value="Genomic_DNA"/>
</dbReference>
<dbReference type="InterPro" id="IPR036420">
    <property type="entry name" value="BRCT_dom_sf"/>
</dbReference>
<dbReference type="Pfam" id="PF16589">
    <property type="entry name" value="BRCT_2"/>
    <property type="match status" value="1"/>
</dbReference>
<dbReference type="AlphaFoldDB" id="A0A167JWJ2"/>
<feature type="compositionally biased region" description="Basic and acidic residues" evidence="1">
    <location>
        <begin position="504"/>
        <end position="513"/>
    </location>
</feature>
<feature type="region of interest" description="Disordered" evidence="1">
    <location>
        <begin position="752"/>
        <end position="867"/>
    </location>
</feature>
<dbReference type="SMART" id="SM00292">
    <property type="entry name" value="BRCT"/>
    <property type="match status" value="6"/>
</dbReference>
<feature type="compositionally biased region" description="Low complexity" evidence="1">
    <location>
        <begin position="539"/>
        <end position="552"/>
    </location>
</feature>
<dbReference type="STRING" id="1330018.A0A167JWJ2"/>
<dbReference type="CDD" id="cd17743">
    <property type="entry name" value="BRCT_BRC1_like_rpt5"/>
    <property type="match status" value="1"/>
</dbReference>
<dbReference type="InterPro" id="IPR001357">
    <property type="entry name" value="BRCT_dom"/>
</dbReference>
<dbReference type="CDD" id="cd18432">
    <property type="entry name" value="BRCT_PAXIP1_rpt6_like"/>
    <property type="match status" value="1"/>
</dbReference>
<dbReference type="Proteomes" id="UP000076738">
    <property type="component" value="Unassembled WGS sequence"/>
</dbReference>
<feature type="domain" description="BRCT" evidence="2">
    <location>
        <begin position="226"/>
        <end position="316"/>
    </location>
</feature>
<evidence type="ECO:0000256" key="1">
    <source>
        <dbReference type="SAM" id="MobiDB-lite"/>
    </source>
</evidence>
<evidence type="ECO:0000313" key="4">
    <source>
        <dbReference type="Proteomes" id="UP000076738"/>
    </source>
</evidence>
<organism evidence="3 4">
    <name type="scientific">Calocera viscosa (strain TUFC12733)</name>
    <dbReference type="NCBI Taxonomy" id="1330018"/>
    <lineage>
        <taxon>Eukaryota</taxon>
        <taxon>Fungi</taxon>
        <taxon>Dikarya</taxon>
        <taxon>Basidiomycota</taxon>
        <taxon>Agaricomycotina</taxon>
        <taxon>Dacrymycetes</taxon>
        <taxon>Dacrymycetales</taxon>
        <taxon>Dacrymycetaceae</taxon>
        <taxon>Calocera</taxon>
    </lineage>
</organism>
<reference evidence="3 4" key="1">
    <citation type="journal article" date="2016" name="Mol. Biol. Evol.">
        <title>Comparative Genomics of Early-Diverging Mushroom-Forming Fungi Provides Insights into the Origins of Lignocellulose Decay Capabilities.</title>
        <authorList>
            <person name="Nagy L.G."/>
            <person name="Riley R."/>
            <person name="Tritt A."/>
            <person name="Adam C."/>
            <person name="Daum C."/>
            <person name="Floudas D."/>
            <person name="Sun H."/>
            <person name="Yadav J.S."/>
            <person name="Pangilinan J."/>
            <person name="Larsson K.H."/>
            <person name="Matsuura K."/>
            <person name="Barry K."/>
            <person name="Labutti K."/>
            <person name="Kuo R."/>
            <person name="Ohm R.A."/>
            <person name="Bhattacharya S.S."/>
            <person name="Shirouzu T."/>
            <person name="Yoshinaga Y."/>
            <person name="Martin F.M."/>
            <person name="Grigoriev I.V."/>
            <person name="Hibbett D.S."/>
        </authorList>
    </citation>
    <scope>NUCLEOTIDE SEQUENCE [LARGE SCALE GENOMIC DNA]</scope>
    <source>
        <strain evidence="3 4">TUFC12733</strain>
    </source>
</reference>
<feature type="compositionally biased region" description="Polar residues" evidence="1">
    <location>
        <begin position="461"/>
        <end position="478"/>
    </location>
</feature>
<dbReference type="GO" id="GO:0005634">
    <property type="term" value="C:nucleus"/>
    <property type="evidence" value="ECO:0007669"/>
    <property type="project" value="TreeGrafter"/>
</dbReference>
<feature type="compositionally biased region" description="Basic and acidic residues" evidence="1">
    <location>
        <begin position="753"/>
        <end position="767"/>
    </location>
</feature>
<accession>A0A167JWJ2</accession>
<dbReference type="PANTHER" id="PTHR47667">
    <property type="entry name" value="REGULATOR OF TY1 TRANSPOSITION PROTEIN 107"/>
    <property type="match status" value="1"/>
</dbReference>
<proteinExistence type="predicted"/>
<dbReference type="PANTHER" id="PTHR47667:SF1">
    <property type="entry name" value="REGULATOR OF TY1 TRANSPOSITION PROTEIN 107"/>
    <property type="match status" value="1"/>
</dbReference>
<protein>
    <recommendedName>
        <fullName evidence="2">BRCT domain-containing protein</fullName>
    </recommendedName>
</protein>
<dbReference type="Pfam" id="PF16770">
    <property type="entry name" value="RTT107_BRCT_5"/>
    <property type="match status" value="1"/>
</dbReference>
<feature type="compositionally biased region" description="Polar residues" evidence="1">
    <location>
        <begin position="655"/>
        <end position="668"/>
    </location>
</feature>